<dbReference type="GeneID" id="120324311"/>
<gene>
    <name evidence="2" type="primary">LOC120324311</name>
</gene>
<dbReference type="InParanoid" id="A0A7R5KZQ5"/>
<evidence type="ECO:0000313" key="2">
    <source>
        <dbReference type="RefSeq" id="XP_039242482.1"/>
    </source>
</evidence>
<dbReference type="Gene3D" id="2.160.20.80">
    <property type="entry name" value="E3 ubiquitin-protein ligase SopA"/>
    <property type="match status" value="1"/>
</dbReference>
<accession>A0A7R5KZQ5</accession>
<keyword evidence="1" id="KW-1185">Reference proteome</keyword>
<dbReference type="Pfam" id="PF00805">
    <property type="entry name" value="Pentapeptide"/>
    <property type="match status" value="2"/>
</dbReference>
<protein>
    <submittedName>
        <fullName evidence="2">BTB/POZ domain-containing protein KCTD9-like</fullName>
    </submittedName>
</protein>
<organism evidence="1 2">
    <name type="scientific">Pipra filicauda</name>
    <name type="common">Wire-tailed manakin</name>
    <dbReference type="NCBI Taxonomy" id="649802"/>
    <lineage>
        <taxon>Eukaryota</taxon>
        <taxon>Metazoa</taxon>
        <taxon>Chordata</taxon>
        <taxon>Craniata</taxon>
        <taxon>Vertebrata</taxon>
        <taxon>Euteleostomi</taxon>
        <taxon>Archelosauria</taxon>
        <taxon>Archosauria</taxon>
        <taxon>Dinosauria</taxon>
        <taxon>Saurischia</taxon>
        <taxon>Theropoda</taxon>
        <taxon>Coelurosauria</taxon>
        <taxon>Aves</taxon>
        <taxon>Neognathae</taxon>
        <taxon>Neoaves</taxon>
        <taxon>Telluraves</taxon>
        <taxon>Australaves</taxon>
        <taxon>Passeriformes</taxon>
        <taxon>Pipridae</taxon>
        <taxon>Pipra</taxon>
    </lineage>
</organism>
<evidence type="ECO:0000313" key="1">
    <source>
        <dbReference type="Proteomes" id="UP000504627"/>
    </source>
</evidence>
<dbReference type="AlphaFoldDB" id="A0A7R5KZQ5"/>
<sequence length="106" mass="11036">MLRSSAGGASLKGCDSEDPSGLQANLEGASLKGVAMEGSQMTGITLRVAKSAGNLGDCWLLADLSSFSLQWSSGCDLQEANLRGSDVKGAIFEEMLTPLHMSQSVR</sequence>
<proteinExistence type="predicted"/>
<name>A0A7R5KZQ5_9PASS</name>
<dbReference type="RefSeq" id="XP_039242482.1">
    <property type="nucleotide sequence ID" value="XM_039386548.1"/>
</dbReference>
<dbReference type="InterPro" id="IPR001646">
    <property type="entry name" value="5peptide_repeat"/>
</dbReference>
<dbReference type="Proteomes" id="UP000504627">
    <property type="component" value="Unplaced"/>
</dbReference>
<dbReference type="InterPro" id="IPR051082">
    <property type="entry name" value="Pentapeptide-BTB/POZ_domain"/>
</dbReference>
<dbReference type="PANTHER" id="PTHR14136">
    <property type="entry name" value="BTB_POZ DOMAIN-CONTAINING PROTEIN KCTD9"/>
    <property type="match status" value="1"/>
</dbReference>
<dbReference type="SUPFAM" id="SSF141571">
    <property type="entry name" value="Pentapeptide repeat-like"/>
    <property type="match status" value="1"/>
</dbReference>
<dbReference type="PANTHER" id="PTHR14136:SF17">
    <property type="entry name" value="BTB_POZ DOMAIN-CONTAINING PROTEIN KCTD9"/>
    <property type="match status" value="1"/>
</dbReference>
<reference evidence="2" key="1">
    <citation type="submission" date="2025-08" db="UniProtKB">
        <authorList>
            <consortium name="RefSeq"/>
        </authorList>
    </citation>
    <scope>IDENTIFICATION</scope>
    <source>
        <tissue evidence="2">Muscle</tissue>
    </source>
</reference>